<evidence type="ECO:0000256" key="1">
    <source>
        <dbReference type="SAM" id="Phobius"/>
    </source>
</evidence>
<reference evidence="2" key="1">
    <citation type="journal article" date="2014" name="Int. J. Syst. Evol. Microbiol.">
        <title>Complete genome sequence of Corynebacterium casei LMG S-19264T (=DSM 44701T), isolated from a smear-ripened cheese.</title>
        <authorList>
            <consortium name="US DOE Joint Genome Institute (JGI-PGF)"/>
            <person name="Walter F."/>
            <person name="Albersmeier A."/>
            <person name="Kalinowski J."/>
            <person name="Ruckert C."/>
        </authorList>
    </citation>
    <scope>NUCLEOTIDE SEQUENCE</scope>
    <source>
        <strain evidence="2">KCTC 12988</strain>
    </source>
</reference>
<evidence type="ECO:0000313" key="2">
    <source>
        <dbReference type="EMBL" id="GHC54680.1"/>
    </source>
</evidence>
<gene>
    <name evidence="2" type="ORF">GCM10007100_21440</name>
</gene>
<dbReference type="RefSeq" id="WP_189569948.1">
    <property type="nucleotide sequence ID" value="NZ_BMXI01000008.1"/>
</dbReference>
<proteinExistence type="predicted"/>
<dbReference type="AlphaFoldDB" id="A0A918TP02"/>
<organism evidence="2 3">
    <name type="scientific">Roseibacillus persicicus</name>
    <dbReference type="NCBI Taxonomy" id="454148"/>
    <lineage>
        <taxon>Bacteria</taxon>
        <taxon>Pseudomonadati</taxon>
        <taxon>Verrucomicrobiota</taxon>
        <taxon>Verrucomicrobiia</taxon>
        <taxon>Verrucomicrobiales</taxon>
        <taxon>Verrucomicrobiaceae</taxon>
        <taxon>Roseibacillus</taxon>
    </lineage>
</organism>
<name>A0A918TP02_9BACT</name>
<dbReference type="EMBL" id="BMXI01000008">
    <property type="protein sequence ID" value="GHC54680.1"/>
    <property type="molecule type" value="Genomic_DNA"/>
</dbReference>
<feature type="transmembrane region" description="Helical" evidence="1">
    <location>
        <begin position="97"/>
        <end position="120"/>
    </location>
</feature>
<sequence length="122" mass="13430">MKPSRPPAEKIVSAVHRWLTFLCWILPGAVLGVLYSVLYWNQSSYHVEARTTLLGAIAFWLLVLGGSGLFASLQVVSLRDGSEETKVRVLARETFSFCLWQIITAPISAIPFLVGANLLLGN</sequence>
<keyword evidence="3" id="KW-1185">Reference proteome</keyword>
<dbReference type="Proteomes" id="UP000644507">
    <property type="component" value="Unassembled WGS sequence"/>
</dbReference>
<feature type="transmembrane region" description="Helical" evidence="1">
    <location>
        <begin position="21"/>
        <end position="40"/>
    </location>
</feature>
<keyword evidence="1" id="KW-1133">Transmembrane helix</keyword>
<evidence type="ECO:0000313" key="3">
    <source>
        <dbReference type="Proteomes" id="UP000644507"/>
    </source>
</evidence>
<protein>
    <submittedName>
        <fullName evidence="2">Uncharacterized protein</fullName>
    </submittedName>
</protein>
<keyword evidence="1" id="KW-0472">Membrane</keyword>
<accession>A0A918TP02</accession>
<comment type="caution">
    <text evidence="2">The sequence shown here is derived from an EMBL/GenBank/DDBJ whole genome shotgun (WGS) entry which is preliminary data.</text>
</comment>
<feature type="transmembrane region" description="Helical" evidence="1">
    <location>
        <begin position="52"/>
        <end position="76"/>
    </location>
</feature>
<keyword evidence="1" id="KW-0812">Transmembrane</keyword>
<reference evidence="2" key="2">
    <citation type="submission" date="2020-09" db="EMBL/GenBank/DDBJ databases">
        <authorList>
            <person name="Sun Q."/>
            <person name="Kim S."/>
        </authorList>
    </citation>
    <scope>NUCLEOTIDE SEQUENCE</scope>
    <source>
        <strain evidence="2">KCTC 12988</strain>
    </source>
</reference>